<keyword evidence="1" id="KW-0472">Membrane</keyword>
<protein>
    <submittedName>
        <fullName evidence="2">Uncharacterized protein</fullName>
    </submittedName>
</protein>
<gene>
    <name evidence="2" type="ordered locus">Shel_12490</name>
</gene>
<dbReference type="AlphaFoldDB" id="C7N5U1"/>
<keyword evidence="3" id="KW-1185">Reference proteome</keyword>
<reference evidence="2 3" key="1">
    <citation type="journal article" date="2009" name="Stand. Genomic Sci.">
        <title>Complete genome sequence of Slackia heliotrinireducens type strain (RHS 1).</title>
        <authorList>
            <person name="Pukall R."/>
            <person name="Lapidus A."/>
            <person name="Nolan M."/>
            <person name="Copeland A."/>
            <person name="Glavina Del Rio T."/>
            <person name="Lucas S."/>
            <person name="Chen F."/>
            <person name="Tice H."/>
            <person name="Cheng J.F."/>
            <person name="Chertkov O."/>
            <person name="Bruce D."/>
            <person name="Goodwin L."/>
            <person name="Kuske C."/>
            <person name="Brettin T."/>
            <person name="Detter J.C."/>
            <person name="Han C."/>
            <person name="Pitluck S."/>
            <person name="Pati A."/>
            <person name="Mavrommatis K."/>
            <person name="Ivanova N."/>
            <person name="Ovchinnikova G."/>
            <person name="Chen A."/>
            <person name="Palaniappan K."/>
            <person name="Schneider S."/>
            <person name="Rohde M."/>
            <person name="Chain P."/>
            <person name="D'haeseleer P."/>
            <person name="Goker M."/>
            <person name="Bristow J."/>
            <person name="Eisen J.A."/>
            <person name="Markowitz V."/>
            <person name="Kyrpides N.C."/>
            <person name="Klenk H.P."/>
            <person name="Hugenholtz P."/>
        </authorList>
    </citation>
    <scope>NUCLEOTIDE SEQUENCE [LARGE SCALE GENOMIC DNA]</scope>
    <source>
        <strain evidence="3">ATCC 29202 / DSM 20476 / NCTC 11029 / RHS 1</strain>
    </source>
</reference>
<proteinExistence type="predicted"/>
<accession>C7N5U1</accession>
<evidence type="ECO:0000313" key="2">
    <source>
        <dbReference type="EMBL" id="ACV22276.1"/>
    </source>
</evidence>
<organism evidence="2 3">
    <name type="scientific">Slackia heliotrinireducens (strain ATCC 29202 / DSM 20476 / NCTC 11029 / RHS 1)</name>
    <name type="common">Peptococcus heliotrinreducens</name>
    <dbReference type="NCBI Taxonomy" id="471855"/>
    <lineage>
        <taxon>Bacteria</taxon>
        <taxon>Bacillati</taxon>
        <taxon>Actinomycetota</taxon>
        <taxon>Coriobacteriia</taxon>
        <taxon>Eggerthellales</taxon>
        <taxon>Eggerthellaceae</taxon>
        <taxon>Slackia</taxon>
    </lineage>
</organism>
<dbReference type="STRING" id="471855.Shel_12490"/>
<sequence length="39" mass="4391">MTLLDMLNGVAAVLCIVGFVLDGAERIVMRRKRHKNGRH</sequence>
<dbReference type="Proteomes" id="UP000002026">
    <property type="component" value="Chromosome"/>
</dbReference>
<feature type="transmembrane region" description="Helical" evidence="1">
    <location>
        <begin position="6"/>
        <end position="24"/>
    </location>
</feature>
<dbReference type="KEGG" id="shi:Shel_12490"/>
<dbReference type="EMBL" id="CP001684">
    <property type="protein sequence ID" value="ACV22276.1"/>
    <property type="molecule type" value="Genomic_DNA"/>
</dbReference>
<name>C7N5U1_SLAHD</name>
<evidence type="ECO:0000256" key="1">
    <source>
        <dbReference type="SAM" id="Phobius"/>
    </source>
</evidence>
<keyword evidence="1" id="KW-0812">Transmembrane</keyword>
<dbReference type="HOGENOM" id="CLU_3317106_0_0_11"/>
<keyword evidence="1" id="KW-1133">Transmembrane helix</keyword>
<evidence type="ECO:0000313" key="3">
    <source>
        <dbReference type="Proteomes" id="UP000002026"/>
    </source>
</evidence>